<keyword evidence="2" id="KW-0732">Signal</keyword>
<proteinExistence type="predicted"/>
<feature type="repeat" description="TPR" evidence="1">
    <location>
        <begin position="64"/>
        <end position="97"/>
    </location>
</feature>
<dbReference type="PATRIC" id="fig|456.5.peg.713"/>
<dbReference type="InterPro" id="IPR011990">
    <property type="entry name" value="TPR-like_helical_dom_sf"/>
</dbReference>
<dbReference type="Proteomes" id="UP000055035">
    <property type="component" value="Unassembled WGS sequence"/>
</dbReference>
<comment type="caution">
    <text evidence="3">The sequence shown here is derived from an EMBL/GenBank/DDBJ whole genome shotgun (WGS) entry which is preliminary data.</text>
</comment>
<evidence type="ECO:0000313" key="3">
    <source>
        <dbReference type="EMBL" id="KTD16369.1"/>
    </source>
</evidence>
<dbReference type="OrthoDB" id="5651286at2"/>
<accession>A0A0W0V8B0</accession>
<feature type="signal peptide" evidence="2">
    <location>
        <begin position="1"/>
        <end position="25"/>
    </location>
</feature>
<dbReference type="SMART" id="SM00028">
    <property type="entry name" value="TPR"/>
    <property type="match status" value="5"/>
</dbReference>
<evidence type="ECO:0000313" key="4">
    <source>
        <dbReference type="Proteomes" id="UP000055035"/>
    </source>
</evidence>
<dbReference type="EMBL" id="LNYJ01000011">
    <property type="protein sequence ID" value="KTD16369.1"/>
    <property type="molecule type" value="Genomic_DNA"/>
</dbReference>
<dbReference type="InterPro" id="IPR019734">
    <property type="entry name" value="TPR_rpt"/>
</dbReference>
<protein>
    <submittedName>
        <fullName evidence="3">Tetratricopeptide repeat protein</fullName>
    </submittedName>
</protein>
<dbReference type="Pfam" id="PF13181">
    <property type="entry name" value="TPR_8"/>
    <property type="match status" value="1"/>
</dbReference>
<dbReference type="Gene3D" id="1.25.40.10">
    <property type="entry name" value="Tetratricopeptide repeat domain"/>
    <property type="match status" value="2"/>
</dbReference>
<gene>
    <name evidence="3" type="ORF">Ljor_0675</name>
</gene>
<keyword evidence="4" id="KW-1185">Reference proteome</keyword>
<evidence type="ECO:0000256" key="1">
    <source>
        <dbReference type="PROSITE-ProRule" id="PRU00339"/>
    </source>
</evidence>
<dbReference type="PROSITE" id="PS50005">
    <property type="entry name" value="TPR"/>
    <property type="match status" value="1"/>
</dbReference>
<sequence>MDLWKRQKYRVVLASVLYLSTISYADTDTQYWNNFSKAKKLIEQNKVMEALPILQHLEQTQPNYLVEISLGDIHAQLGNSAQALSYFERAFQNAKNNNETIERVALFKIARTQINLNNYQEAIDSYRILLTMNLSDEDKKIATVGLEEAQNKQAQLMDNSSLEISTGDAAALKNNPAEALNHYQVAYNKAVAANNLVNRRVALFKMARTQAWLEKYQDVINTYRLLLTMNLSDEDKNIALSGLKNAEDKQKQVLNDPALEVAKGDEAASKNDPAKALAHYTTSYMRAADQGNTFIQRVALFKIARTQIWLEKYQDAQDSYKKLLAMDLSFEDRARAEVGLKAAQGQIKAMDAGISSKEIALGDKAASEEKPVEALGYYELAYKRALSNQDPVMRRISLFKIARMQLWLKQYQKASNTYKKLNSMDLSSEDKKIVKEGLNKAFELQLGEDINQAIVFINQNNGQAAFKVIKSYLGKVKSFKLYLVAAQSMAIKENPQESLKYFNEAYQLSSNNKEKLLSLFGVIKMQLWLREPNSAAKTLSLLKQYHLGKQEKLQLHEHEHQLAQLIAKLRFESTVARAQQFLNMNAGRQAFEVIRVYLESGKFEIYMIASESMAILGNPERALHFYKLAFKASTNPSQKKAALFGIAKMQFWMAWYVRAKQTYRLLLQHYKLSPNEYQLALAGLVKSFAYYDRPQLAYKMIPGGLILEKPELVIAAAQASLWADWADITKNILDTYQPITSTIEPNSGLGRDLRDLEWQTRLATWPNVVTPSHFFSRDSETFTKKRELLNYKRYWNQQAETFVELDYRKYSQYQTFGLNATGFNVGQILRPTRHITLRGQIEPIEFNDTTAFQRNHWTPLLWSADSNYKPNDFVSLQLLTQKDVLETFPAFANEITTTQYATSLLVNPLPYVKLNGSLYKLNMSDTNSRNGYFTSASLLILPDLGLTATGVLREYSNKFRSPNYFSPHRYKEQKVLLKLGRRLGATWHYYLDGGLGRQYITPEPNDQTVSSPTIQWGMGINGPISKCLFFTAYYAHLRQASAFINSPDYTYQYGGISLNLLI</sequence>
<reference evidence="3 4" key="1">
    <citation type="submission" date="2015-11" db="EMBL/GenBank/DDBJ databases">
        <title>Genomic analysis of 38 Legionella species identifies large and diverse effector repertoires.</title>
        <authorList>
            <person name="Burstein D."/>
            <person name="Amaro F."/>
            <person name="Zusman T."/>
            <person name="Lifshitz Z."/>
            <person name="Cohen O."/>
            <person name="Gilbert J.A."/>
            <person name="Pupko T."/>
            <person name="Shuman H.A."/>
            <person name="Segal G."/>
        </authorList>
    </citation>
    <scope>NUCLEOTIDE SEQUENCE [LARGE SCALE GENOMIC DNA]</scope>
    <source>
        <strain evidence="3 4">BL-540</strain>
    </source>
</reference>
<dbReference type="SUPFAM" id="SSF48452">
    <property type="entry name" value="TPR-like"/>
    <property type="match status" value="3"/>
</dbReference>
<feature type="chain" id="PRO_5006914537" evidence="2">
    <location>
        <begin position="26"/>
        <end position="1062"/>
    </location>
</feature>
<dbReference type="RefSeq" id="WP_058470230.1">
    <property type="nucleotide sequence ID" value="NZ_CAAAIC010000004.1"/>
</dbReference>
<evidence type="ECO:0000256" key="2">
    <source>
        <dbReference type="SAM" id="SignalP"/>
    </source>
</evidence>
<dbReference type="Pfam" id="PF13176">
    <property type="entry name" value="TPR_7"/>
    <property type="match status" value="1"/>
</dbReference>
<name>A0A0W0V8B0_9GAMM</name>
<dbReference type="AlphaFoldDB" id="A0A0W0V8B0"/>
<keyword evidence="1" id="KW-0802">TPR repeat</keyword>
<organism evidence="3 4">
    <name type="scientific">Legionella jordanis</name>
    <dbReference type="NCBI Taxonomy" id="456"/>
    <lineage>
        <taxon>Bacteria</taxon>
        <taxon>Pseudomonadati</taxon>
        <taxon>Pseudomonadota</taxon>
        <taxon>Gammaproteobacteria</taxon>
        <taxon>Legionellales</taxon>
        <taxon>Legionellaceae</taxon>
        <taxon>Legionella</taxon>
    </lineage>
</organism>